<evidence type="ECO:0000313" key="1">
    <source>
        <dbReference type="EMBL" id="QKF74567.1"/>
    </source>
</evidence>
<dbReference type="AlphaFoldDB" id="A0A6M8N9D2"/>
<proteinExistence type="predicted"/>
<geneLocation type="plasmid" evidence="1">
    <name>pAFAEC</name>
</geneLocation>
<sequence length="128" mass="15218">MFLKKMFDFKNIIDNELYKKEFMEFSKRYSITRIEFENIFESAKIENEKEYYHSPAIKKIVLEIKGKLPTISARVYNIHLGFFTKANTEELSLKEYSSLTGEDYGTLKIILKNAQKLIAKKFQRRVSK</sequence>
<dbReference type="KEGG" id="afc:AFAEC_a0127"/>
<accession>A0A6M8N9D2</accession>
<dbReference type="EMBL" id="CP053838">
    <property type="protein sequence ID" value="QKF74567.1"/>
    <property type="molecule type" value="Genomic_DNA"/>
</dbReference>
<keyword evidence="1" id="KW-0614">Plasmid</keyword>
<organism evidence="1">
    <name type="scientific">Aliarcobacter faecis</name>
    <dbReference type="NCBI Taxonomy" id="1564138"/>
    <lineage>
        <taxon>Bacteria</taxon>
        <taxon>Pseudomonadati</taxon>
        <taxon>Campylobacterota</taxon>
        <taxon>Epsilonproteobacteria</taxon>
        <taxon>Campylobacterales</taxon>
        <taxon>Arcobacteraceae</taxon>
        <taxon>Aliarcobacter</taxon>
    </lineage>
</organism>
<protein>
    <submittedName>
        <fullName evidence="1">Uncharacterized protein</fullName>
    </submittedName>
</protein>
<gene>
    <name evidence="1" type="ORF">AFAEC_a0127</name>
</gene>
<reference evidence="1" key="1">
    <citation type="submission" date="2020-05" db="EMBL/GenBank/DDBJ databases">
        <title>Complete genome sequencing of Campylobacter and Arcobacter type strains.</title>
        <authorList>
            <person name="Miller W.G."/>
            <person name="Yee E."/>
        </authorList>
    </citation>
    <scope>NUCLEOTIDE SEQUENCE [LARGE SCALE GENOMIC DNA]</scope>
    <source>
        <strain evidence="1">CCUG 66484</strain>
        <plasmid evidence="1">pAFAEC</plasmid>
    </source>
</reference>
<name>A0A6M8N9D2_9BACT</name>